<dbReference type="Pfam" id="PF07196">
    <property type="entry name" value="Flagellin_IN"/>
    <property type="match status" value="1"/>
</dbReference>
<keyword evidence="9" id="KW-1185">Reference proteome</keyword>
<proteinExistence type="inferred from homology"/>
<keyword evidence="4 5" id="KW-0975">Bacterial flagellum</keyword>
<name>A0A023CX27_9LACO</name>
<dbReference type="PATRIC" id="fig|1423806.3.peg.459"/>
<evidence type="ECO:0000259" key="6">
    <source>
        <dbReference type="Pfam" id="PF02465"/>
    </source>
</evidence>
<dbReference type="InterPro" id="IPR040026">
    <property type="entry name" value="FliD"/>
</dbReference>
<comment type="function">
    <text evidence="5">Required for morphogenesis and for the elongation of the flagellar filament by facilitating polymerization of the flagellin monomers at the tip of growing filament. Forms a capping structure, which prevents flagellin subunits (transported through the central channel of the flagellum) from leaking out without polymerization at the distal end.</text>
</comment>
<evidence type="ECO:0000256" key="2">
    <source>
        <dbReference type="ARBA" id="ARBA00011255"/>
    </source>
</evidence>
<dbReference type="RefSeq" id="WP_034988427.1">
    <property type="nucleotide sequence ID" value="NZ_AYZF01000008.1"/>
</dbReference>
<evidence type="ECO:0000256" key="3">
    <source>
        <dbReference type="ARBA" id="ARBA00023054"/>
    </source>
</evidence>
<dbReference type="PANTHER" id="PTHR30288">
    <property type="entry name" value="FLAGELLAR CAP/ASSEMBLY PROTEIN FLID"/>
    <property type="match status" value="1"/>
</dbReference>
<dbReference type="InterPro" id="IPR010809">
    <property type="entry name" value="FliD_C"/>
</dbReference>
<evidence type="ECO:0000256" key="4">
    <source>
        <dbReference type="ARBA" id="ARBA00023143"/>
    </source>
</evidence>
<keyword evidence="5" id="KW-0964">Secreted</keyword>
<dbReference type="STRING" id="1423806.FD15_GL000451"/>
<evidence type="ECO:0000313" key="8">
    <source>
        <dbReference type="EMBL" id="KRN06891.1"/>
    </source>
</evidence>
<feature type="domain" description="Flagellar hook-associated protein 2 C-terminal" evidence="7">
    <location>
        <begin position="219"/>
        <end position="456"/>
    </location>
</feature>
<dbReference type="GO" id="GO:0009421">
    <property type="term" value="C:bacterial-type flagellum filament cap"/>
    <property type="evidence" value="ECO:0007669"/>
    <property type="project" value="InterPro"/>
</dbReference>
<comment type="caution">
    <text evidence="8">The sequence shown here is derived from an EMBL/GenBank/DDBJ whole genome shotgun (WGS) entry which is preliminary data.</text>
</comment>
<dbReference type="Pfam" id="PF02465">
    <property type="entry name" value="FliD_N"/>
    <property type="match status" value="1"/>
</dbReference>
<accession>A0A023CX27</accession>
<comment type="subunit">
    <text evidence="2 5">Homopentamer.</text>
</comment>
<keyword evidence="3" id="KW-0175">Coiled coil</keyword>
<comment type="subcellular location">
    <subcellularLocation>
        <location evidence="5">Secreted</location>
    </subcellularLocation>
    <subcellularLocation>
        <location evidence="5">Bacterial flagellum</location>
    </subcellularLocation>
</comment>
<dbReference type="GO" id="GO:0071973">
    <property type="term" value="P:bacterial-type flagellum-dependent cell motility"/>
    <property type="evidence" value="ECO:0007669"/>
    <property type="project" value="TreeGrafter"/>
</dbReference>
<feature type="domain" description="Flagellar hook-associated protein 2 N-terminal" evidence="6">
    <location>
        <begin position="22"/>
        <end position="112"/>
    </location>
</feature>
<gene>
    <name evidence="8" type="ORF">FD15_GL000451</name>
</gene>
<dbReference type="Pfam" id="PF07195">
    <property type="entry name" value="FliD_C"/>
    <property type="match status" value="1"/>
</dbReference>
<dbReference type="AlphaFoldDB" id="A0A023CX27"/>
<dbReference type="EMBL" id="AYZF01000008">
    <property type="protein sequence ID" value="KRN06891.1"/>
    <property type="molecule type" value="Genomic_DNA"/>
</dbReference>
<dbReference type="GO" id="GO:0007155">
    <property type="term" value="P:cell adhesion"/>
    <property type="evidence" value="ECO:0007669"/>
    <property type="project" value="InterPro"/>
</dbReference>
<dbReference type="InterPro" id="IPR003481">
    <property type="entry name" value="FliD_N"/>
</dbReference>
<organism evidence="8 9">
    <name type="scientific">Liquorilactobacillus sucicola DSM 21376 = JCM 15457</name>
    <dbReference type="NCBI Taxonomy" id="1423806"/>
    <lineage>
        <taxon>Bacteria</taxon>
        <taxon>Bacillati</taxon>
        <taxon>Bacillota</taxon>
        <taxon>Bacilli</taxon>
        <taxon>Lactobacillales</taxon>
        <taxon>Lactobacillaceae</taxon>
        <taxon>Liquorilactobacillus</taxon>
    </lineage>
</organism>
<sequence length="471" mass="49915">MASITTANGISSTLGQFSGITADDVEQLLQADSVGKTRAQNQITTLTDQKTAWSDVKTRLNNFLTKVNALQSDDAYQTKKATTSDATIASITGDTAAAEGTYDLKVEQLATASKITGARLDIKNSKTAVGAAGSLTLTSAELDKDGQAKTFNFDISATDTLNDIAAKVNKETGNSNIKASVVDNRLILANNKMGARDISVGGDSAASLGLATGATTTKGQSAIFQLDGMQVTRDTNTVSDVIEGTTFTLSKVSDDHATLSLTNDTSKTVSAVKDLVSQYNSLMSLISDDLDVGDPSKSDNTTGKLVGDSELMRLQSSLRNMVTNPYVAGSSLNPNKVGISFIDREGTLGLDEDKLNKAVADDPEAVKNMFYQSTKNSIGTVTSESGYAADLSKMLNTYLVDSSANKGVIATKSAGYDSSIKDLNKQIDSFNTMLEAKKTQYVDMFTRLDQAMMEAQSQMNYFTSQTSSMSS</sequence>
<evidence type="ECO:0000256" key="1">
    <source>
        <dbReference type="ARBA" id="ARBA00009764"/>
    </source>
</evidence>
<evidence type="ECO:0000259" key="7">
    <source>
        <dbReference type="Pfam" id="PF07195"/>
    </source>
</evidence>
<dbReference type="OrthoDB" id="9776025at2"/>
<evidence type="ECO:0000313" key="9">
    <source>
        <dbReference type="Proteomes" id="UP000050961"/>
    </source>
</evidence>
<dbReference type="GO" id="GO:0005576">
    <property type="term" value="C:extracellular region"/>
    <property type="evidence" value="ECO:0007669"/>
    <property type="project" value="UniProtKB-SubCell"/>
</dbReference>
<dbReference type="PANTHER" id="PTHR30288:SF0">
    <property type="entry name" value="FLAGELLAR HOOK-ASSOCIATED PROTEIN 2"/>
    <property type="match status" value="1"/>
</dbReference>
<dbReference type="InterPro" id="IPR010810">
    <property type="entry name" value="Flagellin_hook_IN_motif"/>
</dbReference>
<evidence type="ECO:0000256" key="5">
    <source>
        <dbReference type="RuleBase" id="RU362066"/>
    </source>
</evidence>
<comment type="similarity">
    <text evidence="1 5">Belongs to the FliD family.</text>
</comment>
<protein>
    <recommendedName>
        <fullName evidence="5">Flagellar hook-associated protein 2</fullName>
        <shortName evidence="5">HAP2</shortName>
    </recommendedName>
    <alternativeName>
        <fullName evidence="5">Flagellar cap protein</fullName>
    </alternativeName>
</protein>
<dbReference type="eggNOG" id="COG1345">
    <property type="taxonomic scope" value="Bacteria"/>
</dbReference>
<dbReference type="Proteomes" id="UP000050961">
    <property type="component" value="Unassembled WGS sequence"/>
</dbReference>
<reference evidence="8 9" key="1">
    <citation type="journal article" date="2015" name="Genome Announc.">
        <title>Expanding the biotechnology potential of lactobacilli through comparative genomics of 213 strains and associated genera.</title>
        <authorList>
            <person name="Sun Z."/>
            <person name="Harris H.M."/>
            <person name="McCann A."/>
            <person name="Guo C."/>
            <person name="Argimon S."/>
            <person name="Zhang W."/>
            <person name="Yang X."/>
            <person name="Jeffery I.B."/>
            <person name="Cooney J.C."/>
            <person name="Kagawa T.F."/>
            <person name="Liu W."/>
            <person name="Song Y."/>
            <person name="Salvetti E."/>
            <person name="Wrobel A."/>
            <person name="Rasinkangas P."/>
            <person name="Parkhill J."/>
            <person name="Rea M.C."/>
            <person name="O'Sullivan O."/>
            <person name="Ritari J."/>
            <person name="Douillard F.P."/>
            <person name="Paul Ross R."/>
            <person name="Yang R."/>
            <person name="Briner A.E."/>
            <person name="Felis G.E."/>
            <person name="de Vos W.M."/>
            <person name="Barrangou R."/>
            <person name="Klaenhammer T.R."/>
            <person name="Caufield P.W."/>
            <person name="Cui Y."/>
            <person name="Zhang H."/>
            <person name="O'Toole P.W."/>
        </authorList>
    </citation>
    <scope>NUCLEOTIDE SEQUENCE [LARGE SCALE GENOMIC DNA]</scope>
    <source>
        <strain evidence="8 9">DSM 21376</strain>
    </source>
</reference>
<dbReference type="GO" id="GO:0009424">
    <property type="term" value="C:bacterial-type flagellum hook"/>
    <property type="evidence" value="ECO:0007669"/>
    <property type="project" value="UniProtKB-UniRule"/>
</dbReference>